<dbReference type="EMBL" id="BTCL01000015">
    <property type="protein sequence ID" value="GMK46863.1"/>
    <property type="molecule type" value="Genomic_DNA"/>
</dbReference>
<comment type="caution">
    <text evidence="1">The sequence shown here is derived from an EMBL/GenBank/DDBJ whole genome shotgun (WGS) entry which is preliminary data.</text>
</comment>
<evidence type="ECO:0008006" key="3">
    <source>
        <dbReference type="Google" id="ProtNLM"/>
    </source>
</evidence>
<dbReference type="Proteomes" id="UP001285921">
    <property type="component" value="Unassembled WGS sequence"/>
</dbReference>
<sequence>MTTRQFLQAPPPYVPPKPAVSYVIDCINNYTYVWLRDGQQFWYYPTSVESFGVSGFRWNGFTWLYYGIDPRLIEAVSCPPIPTLF</sequence>
<protein>
    <recommendedName>
        <fullName evidence="3">Transporter</fullName>
    </recommendedName>
</protein>
<evidence type="ECO:0000313" key="1">
    <source>
        <dbReference type="EMBL" id="GMK46863.1"/>
    </source>
</evidence>
<proteinExistence type="predicted"/>
<keyword evidence="2" id="KW-1185">Reference proteome</keyword>
<evidence type="ECO:0000313" key="2">
    <source>
        <dbReference type="Proteomes" id="UP001285921"/>
    </source>
</evidence>
<name>A0ABQ6NPX6_9BACL</name>
<organism evidence="1 2">
    <name type="scientific">Paenibacillus glycanilyticus</name>
    <dbReference type="NCBI Taxonomy" id="126569"/>
    <lineage>
        <taxon>Bacteria</taxon>
        <taxon>Bacillati</taxon>
        <taxon>Bacillota</taxon>
        <taxon>Bacilli</taxon>
        <taxon>Bacillales</taxon>
        <taxon>Paenibacillaceae</taxon>
        <taxon>Paenibacillus</taxon>
    </lineage>
</organism>
<accession>A0ABQ6NPX6</accession>
<reference evidence="1 2" key="1">
    <citation type="submission" date="2023-05" db="EMBL/GenBank/DDBJ databases">
        <title>Draft genome of Paenibacillus sp. CCS26.</title>
        <authorList>
            <person name="Akita H."/>
            <person name="Shinto Y."/>
            <person name="Kimura Z."/>
        </authorList>
    </citation>
    <scope>NUCLEOTIDE SEQUENCE [LARGE SCALE GENOMIC DNA]</scope>
    <source>
        <strain evidence="1 2">CCS26</strain>
    </source>
</reference>
<dbReference type="RefSeq" id="WP_201008543.1">
    <property type="nucleotide sequence ID" value="NZ_BTCL01000015.1"/>
</dbReference>
<gene>
    <name evidence="1" type="ORF">PghCCS26_39920</name>
</gene>